<feature type="coiled-coil region" evidence="4">
    <location>
        <begin position="238"/>
        <end position="265"/>
    </location>
</feature>
<evidence type="ECO:0000256" key="2">
    <source>
        <dbReference type="ARBA" id="ARBA00022448"/>
    </source>
</evidence>
<dbReference type="PROSITE" id="PS50179">
    <property type="entry name" value="VHS"/>
    <property type="match status" value="1"/>
</dbReference>
<dbReference type="Pfam" id="PF00790">
    <property type="entry name" value="VHS"/>
    <property type="match status" value="1"/>
</dbReference>
<dbReference type="EMBL" id="CAJFCJ010000006">
    <property type="protein sequence ID" value="CAD5116353.1"/>
    <property type="molecule type" value="Genomic_DNA"/>
</dbReference>
<gene>
    <name evidence="8" type="ORF">DGYR_LOCUS4990</name>
</gene>
<evidence type="ECO:0000256" key="3">
    <source>
        <dbReference type="ARBA" id="ARBA00022927"/>
    </source>
</evidence>
<dbReference type="InterPro" id="IPR014645">
    <property type="entry name" value="TOM1"/>
</dbReference>
<accession>A0A7I8VKY7</accession>
<evidence type="ECO:0000259" key="7">
    <source>
        <dbReference type="PROSITE" id="PS50909"/>
    </source>
</evidence>
<dbReference type="Proteomes" id="UP000549394">
    <property type="component" value="Unassembled WGS sequence"/>
</dbReference>
<comment type="caution">
    <text evidence="8">The sequence shown here is derived from an EMBL/GenBank/DDBJ whole genome shotgun (WGS) entry which is preliminary data.</text>
</comment>
<evidence type="ECO:0000313" key="8">
    <source>
        <dbReference type="EMBL" id="CAD5116353.1"/>
    </source>
</evidence>
<dbReference type="InterPro" id="IPR038425">
    <property type="entry name" value="GAT_sf"/>
</dbReference>
<keyword evidence="3" id="KW-0653">Protein transport</keyword>
<dbReference type="GO" id="GO:0016020">
    <property type="term" value="C:membrane"/>
    <property type="evidence" value="ECO:0007669"/>
    <property type="project" value="TreeGrafter"/>
</dbReference>
<keyword evidence="9" id="KW-1185">Reference proteome</keyword>
<dbReference type="AlphaFoldDB" id="A0A7I8VKY7"/>
<feature type="domain" description="VHS" evidence="6">
    <location>
        <begin position="24"/>
        <end position="156"/>
    </location>
</feature>
<dbReference type="GO" id="GO:0035091">
    <property type="term" value="F:phosphatidylinositol binding"/>
    <property type="evidence" value="ECO:0007669"/>
    <property type="project" value="InterPro"/>
</dbReference>
<dbReference type="PIRSF" id="PIRSF036948">
    <property type="entry name" value="TOM1"/>
    <property type="match status" value="1"/>
</dbReference>
<dbReference type="Pfam" id="PF03127">
    <property type="entry name" value="GAT"/>
    <property type="match status" value="1"/>
</dbReference>
<dbReference type="PANTHER" id="PTHR13856">
    <property type="entry name" value="VHS DOMAIN CONTAINING PROTEIN FAMILY"/>
    <property type="match status" value="1"/>
</dbReference>
<evidence type="ECO:0000259" key="6">
    <source>
        <dbReference type="PROSITE" id="PS50179"/>
    </source>
</evidence>
<comment type="similarity">
    <text evidence="1">Belongs to the TOM1 family.</text>
</comment>
<evidence type="ECO:0000256" key="4">
    <source>
        <dbReference type="SAM" id="Coils"/>
    </source>
</evidence>
<protein>
    <submittedName>
        <fullName evidence="8">DgyrCDS5253</fullName>
    </submittedName>
</protein>
<dbReference type="Gene3D" id="1.20.58.160">
    <property type="match status" value="1"/>
</dbReference>
<dbReference type="GO" id="GO:0015031">
    <property type="term" value="P:protein transport"/>
    <property type="evidence" value="ECO:0007669"/>
    <property type="project" value="UniProtKB-KW"/>
</dbReference>
<dbReference type="GO" id="GO:0030276">
    <property type="term" value="F:clathrin binding"/>
    <property type="evidence" value="ECO:0007669"/>
    <property type="project" value="TreeGrafter"/>
</dbReference>
<evidence type="ECO:0000313" key="9">
    <source>
        <dbReference type="Proteomes" id="UP000549394"/>
    </source>
</evidence>
<dbReference type="CDD" id="cd14233">
    <property type="entry name" value="GAT_TOM1_like"/>
    <property type="match status" value="1"/>
</dbReference>
<organism evidence="8 9">
    <name type="scientific">Dimorphilus gyrociliatus</name>
    <dbReference type="NCBI Taxonomy" id="2664684"/>
    <lineage>
        <taxon>Eukaryota</taxon>
        <taxon>Metazoa</taxon>
        <taxon>Spiralia</taxon>
        <taxon>Lophotrochozoa</taxon>
        <taxon>Annelida</taxon>
        <taxon>Polychaeta</taxon>
        <taxon>Polychaeta incertae sedis</taxon>
        <taxon>Dinophilidae</taxon>
        <taxon>Dimorphilus</taxon>
    </lineage>
</organism>
<dbReference type="GO" id="GO:0043130">
    <property type="term" value="F:ubiquitin binding"/>
    <property type="evidence" value="ECO:0007669"/>
    <property type="project" value="InterPro"/>
</dbReference>
<dbReference type="Gene3D" id="1.25.40.90">
    <property type="match status" value="1"/>
</dbReference>
<dbReference type="InterPro" id="IPR008942">
    <property type="entry name" value="ENTH_VHS"/>
</dbReference>
<proteinExistence type="inferred from homology"/>
<dbReference type="OrthoDB" id="2018246at2759"/>
<dbReference type="InterPro" id="IPR002014">
    <property type="entry name" value="VHS_dom"/>
</dbReference>
<dbReference type="SMART" id="SM00288">
    <property type="entry name" value="VHS"/>
    <property type="match status" value="1"/>
</dbReference>
<dbReference type="InterPro" id="IPR004152">
    <property type="entry name" value="GAT_dom"/>
</dbReference>
<dbReference type="CDD" id="cd03565">
    <property type="entry name" value="VHS_Tom1_like"/>
    <property type="match status" value="1"/>
</dbReference>
<keyword evidence="2" id="KW-0813">Transport</keyword>
<reference evidence="8 9" key="1">
    <citation type="submission" date="2020-08" db="EMBL/GenBank/DDBJ databases">
        <authorList>
            <person name="Hejnol A."/>
        </authorList>
    </citation>
    <scope>NUCLEOTIDE SEQUENCE [LARGE SCALE GENOMIC DNA]</scope>
</reference>
<evidence type="ECO:0000256" key="5">
    <source>
        <dbReference type="SAM" id="MobiDB-lite"/>
    </source>
</evidence>
<dbReference type="PROSITE" id="PS50909">
    <property type="entry name" value="GAT"/>
    <property type="match status" value="1"/>
</dbReference>
<dbReference type="GO" id="GO:0005768">
    <property type="term" value="C:endosome"/>
    <property type="evidence" value="ECO:0007669"/>
    <property type="project" value="TreeGrafter"/>
</dbReference>
<feature type="region of interest" description="Disordered" evidence="5">
    <location>
        <begin position="292"/>
        <end position="314"/>
    </location>
</feature>
<sequence length="455" mass="50392">MERVQSFLAGNPFNNPIGQRIEKATDPTISSENWALNMEICDYINGTEEGGKDAIKAIRKRFQSQSKNSKCMIYTLVVLETCVKNCGRRFHIHVANKDFLQDMHKICQPKNDPSLEVQEKVYQLIQNWSEAFTGEPELKEVEKLYRDLKSKGMDFPISETDMTKQAHNIEARPASQRMPVANHPPPPSSMNRAPGAVQDLKAKIKKDLDSVKHHITIFNELLTGIQPGQGTEDDKKLMEDLNATCHQMQERIVELLNQISAEEITVDLLHLNDELNNLFMRYDRYQRMAVSSSSSASQPSTGQALPPVVGDGAAKTNQTTDLLIDLGDDNTNTTNPPNLNTQFVGLSVGGSNKKPETDEFDLLAQSRQGPPPAGAMGVALTAEKPDLIDTEQDLEEMEKWMENNGGGNQAATSLEFDQFLAAKAGGTVPGIPAAVGSRPVERQIKKDEDDKMFAL</sequence>
<dbReference type="PANTHER" id="PTHR13856:SF137">
    <property type="entry name" value="GH05942P"/>
    <property type="match status" value="1"/>
</dbReference>
<evidence type="ECO:0000256" key="1">
    <source>
        <dbReference type="ARBA" id="ARBA00007708"/>
    </source>
</evidence>
<dbReference type="SUPFAM" id="SSF89009">
    <property type="entry name" value="GAT-like domain"/>
    <property type="match status" value="1"/>
</dbReference>
<dbReference type="GO" id="GO:0007165">
    <property type="term" value="P:signal transduction"/>
    <property type="evidence" value="ECO:0007669"/>
    <property type="project" value="TreeGrafter"/>
</dbReference>
<dbReference type="SUPFAM" id="SSF48464">
    <property type="entry name" value="ENTH/VHS domain"/>
    <property type="match status" value="1"/>
</dbReference>
<name>A0A7I8VKY7_9ANNE</name>
<keyword evidence="4" id="KW-0175">Coiled coil</keyword>
<feature type="domain" description="GAT" evidence="7">
    <location>
        <begin position="199"/>
        <end position="287"/>
    </location>
</feature>